<dbReference type="AlphaFoldDB" id="A0A212LRF0"/>
<dbReference type="RefSeq" id="WP_288198846.1">
    <property type="nucleotide sequence ID" value="NZ_LT608334.1"/>
</dbReference>
<accession>A0A212LRF0</accession>
<name>A0A212LRF0_9HYPH</name>
<sequence>MLKTVEFTEAEVSEPADFDAISQYSREGGEAIVGGSIAYAHHWAGYSIAQSSAVEVTLNPGYLFVDEKVYGNDDPIVVNLQVYLPLVTGDHRYVALLLRGTETTETESREIETDADTGDTVMQTVPKTNIRSVEVVIQQGLSSPTPVKPTVASTECCVAYVELSTTGIVAVEMEQASRVKTLAEVEGRLTVVENEMDAAVARVSSIETDISNIASRLNDIPNPVVVRQMQRDLAQIRREIAMPDEARAYWYDNGLLTDEWDTANASWLARIREGVRFAWASQRDMQMALLDASSSAIRASGTLILPAWEEVVRLEVEGDGGSKNISQLTHTVTTAIQKTLSRTVTEYGATTTKCENASGWSFLGNLSVGATFTKDGETFVITGITGSTKGHKSYSFQNVTVRTVEETYWDYVTDEVGVNGSIYGETWLCAQPMVLTGLDLSFTRVGSDGDVHLFICECDSSGQPKIISVIASTTLTAAQLATGWAKFDLTPTLLESGKRYAWFTVTTGNHALETVTGNKYAQGSLFYCTDGVWAQGDPETDFAMRLYGAKFSATRTVVEMQSATLENGMTDIRILHAGWAPGGTALTWEIMPADNDEWLPVTVDTAIDTAWLAGLPALTRLRAVFTGTTDLQPAIVMDANARVMTFRPRGDMQAVSVQHDFGVSTTSIQLDTVIDQWDGAKHTAAPKLVVGSTVYTPAATIVTPDLINEKKRTISATFTVPSTTSARARFDMASSEVTDLPFIDNIAMYAL</sequence>
<gene>
    <name evidence="1" type="ORF">KL86PLE_90739</name>
</gene>
<dbReference type="EMBL" id="FMJD01000013">
    <property type="protein sequence ID" value="SCM79979.1"/>
    <property type="molecule type" value="Genomic_DNA"/>
</dbReference>
<organism evidence="1">
    <name type="scientific">uncultured Pleomorphomonas sp</name>
    <dbReference type="NCBI Taxonomy" id="442121"/>
    <lineage>
        <taxon>Bacteria</taxon>
        <taxon>Pseudomonadati</taxon>
        <taxon>Pseudomonadota</taxon>
        <taxon>Alphaproteobacteria</taxon>
        <taxon>Hyphomicrobiales</taxon>
        <taxon>Pleomorphomonadaceae</taxon>
        <taxon>Pleomorphomonas</taxon>
        <taxon>environmental samples</taxon>
    </lineage>
</organism>
<evidence type="ECO:0000313" key="1">
    <source>
        <dbReference type="EMBL" id="SCM79979.1"/>
    </source>
</evidence>
<protein>
    <submittedName>
        <fullName evidence="1">Uncharacterized protein</fullName>
    </submittedName>
</protein>
<proteinExistence type="predicted"/>
<reference evidence="1" key="1">
    <citation type="submission" date="2016-08" db="EMBL/GenBank/DDBJ databases">
        <authorList>
            <person name="Seilhamer J.J."/>
        </authorList>
    </citation>
    <scope>NUCLEOTIDE SEQUENCE</scope>
    <source>
        <strain evidence="1">86</strain>
    </source>
</reference>